<dbReference type="InterPro" id="IPR050833">
    <property type="entry name" value="Poly_Biosynth_Transport"/>
</dbReference>
<feature type="transmembrane region" description="Helical" evidence="6">
    <location>
        <begin position="395"/>
        <end position="424"/>
    </location>
</feature>
<feature type="transmembrane region" description="Helical" evidence="6">
    <location>
        <begin position="144"/>
        <end position="161"/>
    </location>
</feature>
<comment type="subcellular location">
    <subcellularLocation>
        <location evidence="1">Cell membrane</location>
        <topology evidence="1">Multi-pass membrane protein</topology>
    </subcellularLocation>
</comment>
<comment type="caution">
    <text evidence="7">The sequence shown here is derived from an EMBL/GenBank/DDBJ whole genome shotgun (WGS) entry which is preliminary data.</text>
</comment>
<feature type="transmembrane region" description="Helical" evidence="6">
    <location>
        <begin position="69"/>
        <end position="94"/>
    </location>
</feature>
<gene>
    <name evidence="7" type="ORF">ACFPK1_27160</name>
</gene>
<evidence type="ECO:0000313" key="8">
    <source>
        <dbReference type="Proteomes" id="UP001596175"/>
    </source>
</evidence>
<organism evidence="7 8">
    <name type="scientific">Actinomycetospora rhizophila</name>
    <dbReference type="NCBI Taxonomy" id="1416876"/>
    <lineage>
        <taxon>Bacteria</taxon>
        <taxon>Bacillati</taxon>
        <taxon>Actinomycetota</taxon>
        <taxon>Actinomycetes</taxon>
        <taxon>Pseudonocardiales</taxon>
        <taxon>Pseudonocardiaceae</taxon>
        <taxon>Actinomycetospora</taxon>
    </lineage>
</organism>
<evidence type="ECO:0000256" key="4">
    <source>
        <dbReference type="ARBA" id="ARBA00022989"/>
    </source>
</evidence>
<evidence type="ECO:0000256" key="5">
    <source>
        <dbReference type="ARBA" id="ARBA00023136"/>
    </source>
</evidence>
<evidence type="ECO:0000256" key="3">
    <source>
        <dbReference type="ARBA" id="ARBA00022692"/>
    </source>
</evidence>
<sequence length="450" mass="46895">MRVLACRGELTPTPRPCAFVMTGRVRTLVGRLPSSLRGVSSIVAGSAIGQGLVILAYPLLTRLYDPAEFGLLTVFTAVVGLVGVVSTAALEYAVPIPVEDSQAASVAWAGLGWVALTGLLTAALGPLLAGPLSDLLGVPRLADVWWLVALSVVVLGTYLLLSEWMTRSREYGALGRRNALQGIGQAGSQIAFGVAGAGALGLLSGFGIGRLAAMGGLFSRRGLLRQPWPGRRAIIAALRRFRRFPLVAMPSRLINSAGLDTPLLVVSALYGDVRAGLLGLTVRVVSGPAALIGEAVTKVFVGDSSSELRDRKSTMGASVRSNVGRMLMLGVVPALVLLLFAPNLFGWVFGPEWTEAGEYARLLAPAYLAQFAIAPVSPALMLLERQGRLLGWSVWRLVLAAGGPAVCGLAGAPILTAVLVLSAAQVTSYVLMYFLCVRAADASDASGASL</sequence>
<keyword evidence="2" id="KW-1003">Cell membrane</keyword>
<evidence type="ECO:0000313" key="7">
    <source>
        <dbReference type="EMBL" id="MFC5141942.1"/>
    </source>
</evidence>
<keyword evidence="4 6" id="KW-1133">Transmembrane helix</keyword>
<dbReference type="EMBL" id="JBHSKG010000019">
    <property type="protein sequence ID" value="MFC5141942.1"/>
    <property type="molecule type" value="Genomic_DNA"/>
</dbReference>
<reference evidence="8" key="1">
    <citation type="journal article" date="2019" name="Int. J. Syst. Evol. Microbiol.">
        <title>The Global Catalogue of Microorganisms (GCM) 10K type strain sequencing project: providing services to taxonomists for standard genome sequencing and annotation.</title>
        <authorList>
            <consortium name="The Broad Institute Genomics Platform"/>
            <consortium name="The Broad Institute Genome Sequencing Center for Infectious Disease"/>
            <person name="Wu L."/>
            <person name="Ma J."/>
        </authorList>
    </citation>
    <scope>NUCLEOTIDE SEQUENCE [LARGE SCALE GENOMIC DNA]</scope>
    <source>
        <strain evidence="8">XZYJ18</strain>
    </source>
</reference>
<feature type="transmembrane region" description="Helical" evidence="6">
    <location>
        <begin position="327"/>
        <end position="350"/>
    </location>
</feature>
<keyword evidence="3 6" id="KW-0812">Transmembrane</keyword>
<dbReference type="PANTHER" id="PTHR30250">
    <property type="entry name" value="PST FAMILY PREDICTED COLANIC ACID TRANSPORTER"/>
    <property type="match status" value="1"/>
</dbReference>
<dbReference type="PANTHER" id="PTHR30250:SF28">
    <property type="entry name" value="POLYSACCHARIDE BIOSYNTHESIS PROTEIN"/>
    <property type="match status" value="1"/>
</dbReference>
<evidence type="ECO:0000256" key="6">
    <source>
        <dbReference type="SAM" id="Phobius"/>
    </source>
</evidence>
<feature type="transmembrane region" description="Helical" evidence="6">
    <location>
        <begin position="36"/>
        <end position="57"/>
    </location>
</feature>
<feature type="transmembrane region" description="Helical" evidence="6">
    <location>
        <begin position="106"/>
        <end position="124"/>
    </location>
</feature>
<dbReference type="RefSeq" id="WP_378024078.1">
    <property type="nucleotide sequence ID" value="NZ_JBHSKG010000019.1"/>
</dbReference>
<dbReference type="Pfam" id="PF13440">
    <property type="entry name" value="Polysacc_synt_3"/>
    <property type="match status" value="1"/>
</dbReference>
<keyword evidence="8" id="KW-1185">Reference proteome</keyword>
<keyword evidence="5 6" id="KW-0472">Membrane</keyword>
<proteinExistence type="predicted"/>
<evidence type="ECO:0000256" key="1">
    <source>
        <dbReference type="ARBA" id="ARBA00004651"/>
    </source>
</evidence>
<accession>A0ABV9ZLL3</accession>
<name>A0ABV9ZLL3_9PSEU</name>
<feature type="transmembrane region" description="Helical" evidence="6">
    <location>
        <begin position="362"/>
        <end position="383"/>
    </location>
</feature>
<evidence type="ECO:0000256" key="2">
    <source>
        <dbReference type="ARBA" id="ARBA00022475"/>
    </source>
</evidence>
<dbReference type="Proteomes" id="UP001596175">
    <property type="component" value="Unassembled WGS sequence"/>
</dbReference>
<protein>
    <submittedName>
        <fullName evidence="7">Lipopolysaccharide biosynthesis protein</fullName>
    </submittedName>
</protein>